<organism evidence="1 2">
    <name type="scientific">Brassica cretica</name>
    <name type="common">Mustard</name>
    <dbReference type="NCBI Taxonomy" id="69181"/>
    <lineage>
        <taxon>Eukaryota</taxon>
        <taxon>Viridiplantae</taxon>
        <taxon>Streptophyta</taxon>
        <taxon>Embryophyta</taxon>
        <taxon>Tracheophyta</taxon>
        <taxon>Spermatophyta</taxon>
        <taxon>Magnoliopsida</taxon>
        <taxon>eudicotyledons</taxon>
        <taxon>Gunneridae</taxon>
        <taxon>Pentapetalae</taxon>
        <taxon>rosids</taxon>
        <taxon>malvids</taxon>
        <taxon>Brassicales</taxon>
        <taxon>Brassicaceae</taxon>
        <taxon>Brassiceae</taxon>
        <taxon>Brassica</taxon>
    </lineage>
</organism>
<dbReference type="Proteomes" id="UP000712600">
    <property type="component" value="Unassembled WGS sequence"/>
</dbReference>
<evidence type="ECO:0000313" key="2">
    <source>
        <dbReference type="Proteomes" id="UP000712600"/>
    </source>
</evidence>
<accession>A0A8S9NYV3</accession>
<proteinExistence type="predicted"/>
<protein>
    <submittedName>
        <fullName evidence="1">Uncharacterized protein</fullName>
    </submittedName>
</protein>
<name>A0A8S9NYV3_BRACR</name>
<dbReference type="EMBL" id="QGKX02001521">
    <property type="protein sequence ID" value="KAF3506207.1"/>
    <property type="molecule type" value="Genomic_DNA"/>
</dbReference>
<gene>
    <name evidence="1" type="ORF">F2Q69_00009984</name>
</gene>
<sequence>MAATKMVFHHMVLIFHSFKGFSDLDLDMQVFHHMVLIFHSFKGFSDLDLDMQVFQIWKTSWLEDFQTTSRKSSNGVFSHVSLS</sequence>
<dbReference type="AlphaFoldDB" id="A0A8S9NYV3"/>
<reference evidence="1" key="1">
    <citation type="submission" date="2019-12" db="EMBL/GenBank/DDBJ databases">
        <title>Genome sequencing and annotation of Brassica cretica.</title>
        <authorList>
            <person name="Studholme D.J."/>
            <person name="Sarris P."/>
        </authorList>
    </citation>
    <scope>NUCLEOTIDE SEQUENCE</scope>
    <source>
        <strain evidence="1">PFS-109/04</strain>
        <tissue evidence="1">Leaf</tissue>
    </source>
</reference>
<comment type="caution">
    <text evidence="1">The sequence shown here is derived from an EMBL/GenBank/DDBJ whole genome shotgun (WGS) entry which is preliminary data.</text>
</comment>
<evidence type="ECO:0000313" key="1">
    <source>
        <dbReference type="EMBL" id="KAF3506207.1"/>
    </source>
</evidence>